<gene>
    <name evidence="2" type="ORF">Pth03_39030</name>
</gene>
<keyword evidence="3" id="KW-1185">Reference proteome</keyword>
<feature type="domain" description="N-acetyltransferase" evidence="1">
    <location>
        <begin position="47"/>
        <end position="220"/>
    </location>
</feature>
<dbReference type="Proteomes" id="UP000605992">
    <property type="component" value="Unassembled WGS sequence"/>
</dbReference>
<sequence length="240" mass="26235">MTEPFPIRSGTFVLPTPGKLAEAGLDLKLVGQPGDNAPAPLMQSWRKRVASIQEFRGAVAWDNGRRPAFRQVDGTLRDSDPVDAVSWHILIIRAGGRILGCVRYAPLEALGEHSHVRRAAPVAATSLLQDMKATDRDVLEGGRLIVASEARNQGFAAILLAAGTLLARNINRRLIWGTAGNRQDQERIFRRLGYARYGSTTFAAPKFDDELSLVYQQTTSLPPNVAAAIDEFFPPPQTLP</sequence>
<evidence type="ECO:0000313" key="3">
    <source>
        <dbReference type="Proteomes" id="UP000605992"/>
    </source>
</evidence>
<accession>A0A8J3V7Q3</accession>
<evidence type="ECO:0000313" key="2">
    <source>
        <dbReference type="EMBL" id="GII55514.1"/>
    </source>
</evidence>
<comment type="caution">
    <text evidence="2">The sequence shown here is derived from an EMBL/GenBank/DDBJ whole genome shotgun (WGS) entry which is preliminary data.</text>
</comment>
<dbReference type="SUPFAM" id="SSF55729">
    <property type="entry name" value="Acyl-CoA N-acyltransferases (Nat)"/>
    <property type="match status" value="1"/>
</dbReference>
<dbReference type="InterPro" id="IPR016181">
    <property type="entry name" value="Acyl_CoA_acyltransferase"/>
</dbReference>
<dbReference type="GO" id="GO:0016747">
    <property type="term" value="F:acyltransferase activity, transferring groups other than amino-acyl groups"/>
    <property type="evidence" value="ECO:0007669"/>
    <property type="project" value="InterPro"/>
</dbReference>
<dbReference type="RefSeq" id="WP_203945716.1">
    <property type="nucleotide sequence ID" value="NZ_BOOR01000027.1"/>
</dbReference>
<dbReference type="InterPro" id="IPR000182">
    <property type="entry name" value="GNAT_dom"/>
</dbReference>
<proteinExistence type="predicted"/>
<dbReference type="PROSITE" id="PS51186">
    <property type="entry name" value="GNAT"/>
    <property type="match status" value="1"/>
</dbReference>
<name>A0A8J3V7Q3_9ACTN</name>
<dbReference type="EMBL" id="BOOR01000027">
    <property type="protein sequence ID" value="GII55514.1"/>
    <property type="molecule type" value="Genomic_DNA"/>
</dbReference>
<dbReference type="AlphaFoldDB" id="A0A8J3V7Q3"/>
<dbReference type="Gene3D" id="3.40.630.30">
    <property type="match status" value="1"/>
</dbReference>
<evidence type="ECO:0000259" key="1">
    <source>
        <dbReference type="PROSITE" id="PS51186"/>
    </source>
</evidence>
<protein>
    <recommendedName>
        <fullName evidence="1">N-acetyltransferase domain-containing protein</fullName>
    </recommendedName>
</protein>
<organism evidence="2 3">
    <name type="scientific">Planotetraspora thailandica</name>
    <dbReference type="NCBI Taxonomy" id="487172"/>
    <lineage>
        <taxon>Bacteria</taxon>
        <taxon>Bacillati</taxon>
        <taxon>Actinomycetota</taxon>
        <taxon>Actinomycetes</taxon>
        <taxon>Streptosporangiales</taxon>
        <taxon>Streptosporangiaceae</taxon>
        <taxon>Planotetraspora</taxon>
    </lineage>
</organism>
<reference evidence="2" key="1">
    <citation type="submission" date="2021-01" db="EMBL/GenBank/DDBJ databases">
        <title>Whole genome shotgun sequence of Planotetraspora thailandica NBRC 104271.</title>
        <authorList>
            <person name="Komaki H."/>
            <person name="Tamura T."/>
        </authorList>
    </citation>
    <scope>NUCLEOTIDE SEQUENCE</scope>
    <source>
        <strain evidence="2">NBRC 104271</strain>
    </source>
</reference>
<dbReference type="Pfam" id="PF13444">
    <property type="entry name" value="Acetyltransf_5"/>
    <property type="match status" value="1"/>
</dbReference>